<comment type="similarity">
    <text evidence="1">Belongs to the cycloisomerase 2 family.</text>
</comment>
<dbReference type="Gene3D" id="2.130.10.10">
    <property type="entry name" value="YVTN repeat-like/Quinoprotein amine dehydrogenase"/>
    <property type="match status" value="2"/>
</dbReference>
<keyword evidence="4" id="KW-0413">Isomerase</keyword>
<dbReference type="InterPro" id="IPR019405">
    <property type="entry name" value="Lactonase_7-beta_prop"/>
</dbReference>
<dbReference type="SUPFAM" id="SSF63825">
    <property type="entry name" value="YWTD domain"/>
    <property type="match status" value="1"/>
</dbReference>
<protein>
    <submittedName>
        <fullName evidence="4">6-phosphogluconolactonase (Cycloisomerase 2 family)</fullName>
    </submittedName>
</protein>
<dbReference type="OrthoDB" id="9798862at2"/>
<dbReference type="Proteomes" id="UP000269669">
    <property type="component" value="Unassembled WGS sequence"/>
</dbReference>
<keyword evidence="3" id="KW-0732">Signal</keyword>
<evidence type="ECO:0000256" key="1">
    <source>
        <dbReference type="ARBA" id="ARBA00005564"/>
    </source>
</evidence>
<dbReference type="RefSeq" id="WP_125486691.1">
    <property type="nucleotide sequence ID" value="NZ_RSDW01000001.1"/>
</dbReference>
<dbReference type="InterPro" id="IPR015943">
    <property type="entry name" value="WD40/YVTN_repeat-like_dom_sf"/>
</dbReference>
<dbReference type="InterPro" id="IPR050282">
    <property type="entry name" value="Cycloisomerase_2"/>
</dbReference>
<accession>A0A3R9WIZ3</accession>
<dbReference type="PANTHER" id="PTHR30344">
    <property type="entry name" value="6-PHOSPHOGLUCONOLACTONASE-RELATED"/>
    <property type="match status" value="1"/>
</dbReference>
<feature type="signal peptide" evidence="3">
    <location>
        <begin position="1"/>
        <end position="17"/>
    </location>
</feature>
<dbReference type="AlphaFoldDB" id="A0A3R9WIZ3"/>
<gene>
    <name evidence="4" type="ORF">EDE15_3876</name>
</gene>
<evidence type="ECO:0000256" key="3">
    <source>
        <dbReference type="SAM" id="SignalP"/>
    </source>
</evidence>
<sequence length="380" mass="37566">MTSGAQGMRLSVWLMMAATLALTGCGDFFRPEPNNGGGGGGGGNTGNSAYVINASANTLAGFTVGTGTLTSVPSSPLALGYSPAAAVTMPDNTFLYVVGPGAIYVYAINTDGSLTAPSRGAQVALVNVSAIDISPDGNWLFALDLATNVVDQFSINRSTGALSAVAATPYTVTSGTVLPKAIRVAPNGALVFAALGTGGDVVFTFNTTSGVLALSQTLPPVSTTTSDNAFAIDSTTAFLYIARSGTGGGVALYTIGAGGQLNSVSGSPFAAGNRPISLIIDKTGDFLYAANQVDGTISGYAIGTGGVLSELNGSPYASGAQVGSLGEDNTGKYILASAFGGSPDLSMYGFDAAIPGKLSLVTSAATGTSPTGAIGVAMTH</sequence>
<proteinExistence type="inferred from homology"/>
<evidence type="ECO:0000313" key="4">
    <source>
        <dbReference type="EMBL" id="RSL18314.1"/>
    </source>
</evidence>
<dbReference type="EMBL" id="RSDW01000001">
    <property type="protein sequence ID" value="RSL18314.1"/>
    <property type="molecule type" value="Genomic_DNA"/>
</dbReference>
<evidence type="ECO:0000313" key="5">
    <source>
        <dbReference type="Proteomes" id="UP000269669"/>
    </source>
</evidence>
<dbReference type="Pfam" id="PF10282">
    <property type="entry name" value="Lactonase"/>
    <property type="match status" value="2"/>
</dbReference>
<dbReference type="GO" id="GO:0017057">
    <property type="term" value="F:6-phosphogluconolactonase activity"/>
    <property type="evidence" value="ECO:0007669"/>
    <property type="project" value="TreeGrafter"/>
</dbReference>
<comment type="caution">
    <text evidence="4">The sequence shown here is derived from an EMBL/GenBank/DDBJ whole genome shotgun (WGS) entry which is preliminary data.</text>
</comment>
<feature type="chain" id="PRO_5018674416" evidence="3">
    <location>
        <begin position="18"/>
        <end position="380"/>
    </location>
</feature>
<organism evidence="4 5">
    <name type="scientific">Edaphobacter aggregans</name>
    <dbReference type="NCBI Taxonomy" id="570835"/>
    <lineage>
        <taxon>Bacteria</taxon>
        <taxon>Pseudomonadati</taxon>
        <taxon>Acidobacteriota</taxon>
        <taxon>Terriglobia</taxon>
        <taxon>Terriglobales</taxon>
        <taxon>Acidobacteriaceae</taxon>
        <taxon>Edaphobacter</taxon>
    </lineage>
</organism>
<keyword evidence="5" id="KW-1185">Reference proteome</keyword>
<dbReference type="GO" id="GO:0016853">
    <property type="term" value="F:isomerase activity"/>
    <property type="evidence" value="ECO:0007669"/>
    <property type="project" value="UniProtKB-KW"/>
</dbReference>
<evidence type="ECO:0000256" key="2">
    <source>
        <dbReference type="ARBA" id="ARBA00022526"/>
    </source>
</evidence>
<keyword evidence="2" id="KW-0313">Glucose metabolism</keyword>
<name>A0A3R9WIZ3_9BACT</name>
<dbReference type="GO" id="GO:0006006">
    <property type="term" value="P:glucose metabolic process"/>
    <property type="evidence" value="ECO:0007669"/>
    <property type="project" value="UniProtKB-KW"/>
</dbReference>
<dbReference type="PANTHER" id="PTHR30344:SF1">
    <property type="entry name" value="6-PHOSPHOGLUCONOLACTONASE"/>
    <property type="match status" value="1"/>
</dbReference>
<keyword evidence="2" id="KW-0119">Carbohydrate metabolism</keyword>
<reference evidence="4 5" key="1">
    <citation type="submission" date="2018-12" db="EMBL/GenBank/DDBJ databases">
        <title>Sequencing of bacterial isolates from soil warming experiment in Harvard Forest, Massachusetts, USA.</title>
        <authorList>
            <person name="Deangelis K."/>
        </authorList>
    </citation>
    <scope>NUCLEOTIDE SEQUENCE [LARGE SCALE GENOMIC DNA]</scope>
    <source>
        <strain evidence="4 5">EB153</strain>
    </source>
</reference>